<dbReference type="EMBL" id="CAJNNV010002129">
    <property type="protein sequence ID" value="CAE8586579.1"/>
    <property type="molecule type" value="Genomic_DNA"/>
</dbReference>
<reference evidence="1" key="1">
    <citation type="submission" date="2021-02" db="EMBL/GenBank/DDBJ databases">
        <authorList>
            <person name="Dougan E. K."/>
            <person name="Rhodes N."/>
            <person name="Thang M."/>
            <person name="Chan C."/>
        </authorList>
    </citation>
    <scope>NUCLEOTIDE SEQUENCE</scope>
</reference>
<proteinExistence type="predicted"/>
<organism evidence="1 2">
    <name type="scientific">Polarella glacialis</name>
    <name type="common">Dinoflagellate</name>
    <dbReference type="NCBI Taxonomy" id="89957"/>
    <lineage>
        <taxon>Eukaryota</taxon>
        <taxon>Sar</taxon>
        <taxon>Alveolata</taxon>
        <taxon>Dinophyceae</taxon>
        <taxon>Suessiales</taxon>
        <taxon>Suessiaceae</taxon>
        <taxon>Polarella</taxon>
    </lineage>
</organism>
<dbReference type="InterPro" id="IPR036770">
    <property type="entry name" value="Ankyrin_rpt-contain_sf"/>
</dbReference>
<dbReference type="OrthoDB" id="442087at2759"/>
<dbReference type="Proteomes" id="UP000654075">
    <property type="component" value="Unassembled WGS sequence"/>
</dbReference>
<name>A0A813DJ86_POLGL</name>
<gene>
    <name evidence="1" type="ORF">PGLA1383_LOCUS5433</name>
</gene>
<evidence type="ECO:0000313" key="1">
    <source>
        <dbReference type="EMBL" id="CAE8586579.1"/>
    </source>
</evidence>
<comment type="caution">
    <text evidence="1">The sequence shown here is derived from an EMBL/GenBank/DDBJ whole genome shotgun (WGS) entry which is preliminary data.</text>
</comment>
<sequence>MISHQADLLAAVRALDVAAAERMLDIASTSGQLSDIVNAADEDGQTLLHECSAALRSSDDAQLRGDQMIALLLRHGSPLTPNRLGESALTLAARAVAGAFSIVGGSTVWNEAT</sequence>
<protein>
    <submittedName>
        <fullName evidence="1">Uncharacterized protein</fullName>
    </submittedName>
</protein>
<accession>A0A813DJ86</accession>
<keyword evidence="2" id="KW-1185">Reference proteome</keyword>
<dbReference type="AlphaFoldDB" id="A0A813DJ86"/>
<evidence type="ECO:0000313" key="2">
    <source>
        <dbReference type="Proteomes" id="UP000654075"/>
    </source>
</evidence>
<dbReference type="Gene3D" id="1.25.40.20">
    <property type="entry name" value="Ankyrin repeat-containing domain"/>
    <property type="match status" value="1"/>
</dbReference>